<reference evidence="15 16" key="2">
    <citation type="submission" date="2020-04" db="EMBL/GenBank/DDBJ databases">
        <title>Complete genome sequence of Alteromonas pelagimontana 5.12T.</title>
        <authorList>
            <person name="Sinha R.K."/>
            <person name="Krishnan K.P."/>
            <person name="Kurian J.P."/>
        </authorList>
    </citation>
    <scope>NUCLEOTIDE SEQUENCE [LARGE SCALE GENOMIC DNA]</scope>
    <source>
        <strain evidence="15 16">5.12</strain>
    </source>
</reference>
<dbReference type="GO" id="GO:0005576">
    <property type="term" value="C:extracellular region"/>
    <property type="evidence" value="ECO:0007669"/>
    <property type="project" value="InterPro"/>
</dbReference>
<dbReference type="GO" id="GO:0033939">
    <property type="term" value="F:xylan alpha-1,2-glucuronosidase activity"/>
    <property type="evidence" value="ECO:0007669"/>
    <property type="project" value="UniProtKB-EC"/>
</dbReference>
<dbReference type="InterPro" id="IPR011099">
    <property type="entry name" value="Glyco_hydro_67_C"/>
</dbReference>
<dbReference type="GO" id="GO:2000886">
    <property type="term" value="P:glucuronoxylan catabolic process"/>
    <property type="evidence" value="ECO:0007669"/>
    <property type="project" value="UniProtKB-ARBA"/>
</dbReference>
<dbReference type="InterPro" id="IPR029018">
    <property type="entry name" value="Hex-like_dom2"/>
</dbReference>
<accession>A0A6M4MDZ8</accession>
<feature type="active site" description="Proton donor" evidence="9">
    <location>
        <position position="308"/>
    </location>
</feature>
<evidence type="ECO:0000259" key="12">
    <source>
        <dbReference type="Pfam" id="PF03648"/>
    </source>
</evidence>
<feature type="domain" description="Glycosyl hydrolase family 67 catalytic" evidence="14">
    <location>
        <begin position="151"/>
        <end position="470"/>
    </location>
</feature>
<evidence type="ECO:0000256" key="8">
    <source>
        <dbReference type="PIRNR" id="PIRNR029900"/>
    </source>
</evidence>
<protein>
    <recommendedName>
        <fullName evidence="10">Xylan alpha-1,2-glucuronidase</fullName>
        <ecNumber evidence="10">3.2.1.131</ecNumber>
    </recommendedName>
</protein>
<dbReference type="RefSeq" id="WP_075607375.1">
    <property type="nucleotide sequence ID" value="NZ_CP052766.1"/>
</dbReference>
<dbReference type="GO" id="GO:0046559">
    <property type="term" value="F:alpha-glucuronidase activity"/>
    <property type="evidence" value="ECO:0007669"/>
    <property type="project" value="InterPro"/>
</dbReference>
<feature type="domain" description="Alpha glucuronidase N-terminal" evidence="12">
    <location>
        <begin position="30"/>
        <end position="147"/>
    </location>
</feature>
<organism evidence="15 16">
    <name type="scientific">Alteromonas pelagimontana</name>
    <dbReference type="NCBI Taxonomy" id="1858656"/>
    <lineage>
        <taxon>Bacteria</taxon>
        <taxon>Pseudomonadati</taxon>
        <taxon>Pseudomonadota</taxon>
        <taxon>Gammaproteobacteria</taxon>
        <taxon>Alteromonadales</taxon>
        <taxon>Alteromonadaceae</taxon>
        <taxon>Alteromonas/Salinimonas group</taxon>
        <taxon>Alteromonas</taxon>
    </lineage>
</organism>
<dbReference type="InterPro" id="IPR011395">
    <property type="entry name" value="Glyco_hydro_67_aGlcAse"/>
</dbReference>
<keyword evidence="2 8" id="KW-0858">Xylan degradation</keyword>
<dbReference type="Gene3D" id="3.90.1330.10">
    <property type="entry name" value="Alpha-glucuronidase, C-terminal domain"/>
    <property type="match status" value="1"/>
</dbReference>
<evidence type="ECO:0000256" key="11">
    <source>
        <dbReference type="SAM" id="SignalP"/>
    </source>
</evidence>
<dbReference type="InterPro" id="IPR011100">
    <property type="entry name" value="Glyco_hydro_67_cat"/>
</dbReference>
<keyword evidence="11" id="KW-0732">Signal</keyword>
<keyword evidence="4 10" id="KW-0119">Carbohydrate metabolism</keyword>
<dbReference type="Gene3D" id="3.20.20.80">
    <property type="entry name" value="Glycosidases"/>
    <property type="match status" value="1"/>
</dbReference>
<feature type="domain" description="Glycosyl hydrolase family 67 C-terminal" evidence="13">
    <location>
        <begin position="471"/>
        <end position="696"/>
    </location>
</feature>
<comment type="catalytic activity">
    <reaction evidence="7 10">
        <text>Hydrolysis of (1-&gt;2)-alpha-D-(4-O-methyl)glucuronosyl links in the main chain of hardwood xylans.</text>
        <dbReference type="EC" id="3.2.1.131"/>
    </reaction>
</comment>
<evidence type="ECO:0000256" key="4">
    <source>
        <dbReference type="ARBA" id="ARBA00023277"/>
    </source>
</evidence>
<evidence type="ECO:0000313" key="15">
    <source>
        <dbReference type="EMBL" id="QJR81332.1"/>
    </source>
</evidence>
<dbReference type="PIRSF" id="PIRSF029900">
    <property type="entry name" value="Alpha-glucuronds"/>
    <property type="match status" value="1"/>
</dbReference>
<evidence type="ECO:0000256" key="3">
    <source>
        <dbReference type="ARBA" id="ARBA00022801"/>
    </source>
</evidence>
<dbReference type="Proteomes" id="UP000219285">
    <property type="component" value="Chromosome"/>
</dbReference>
<evidence type="ECO:0000256" key="7">
    <source>
        <dbReference type="ARBA" id="ARBA00052795"/>
    </source>
</evidence>
<dbReference type="Gene3D" id="3.30.379.10">
    <property type="entry name" value="Chitobiase/beta-hexosaminidase domain 2-like"/>
    <property type="match status" value="1"/>
</dbReference>
<reference evidence="16" key="1">
    <citation type="submission" date="2014-12" db="EMBL/GenBank/DDBJ databases">
        <title>Complete genome sequence of a multi-drug resistant Klebsiella pneumoniae.</title>
        <authorList>
            <person name="Hua X."/>
            <person name="Chen Q."/>
            <person name="Li X."/>
            <person name="Feng Y."/>
            <person name="Ruan Z."/>
            <person name="Yu Y."/>
        </authorList>
    </citation>
    <scope>NUCLEOTIDE SEQUENCE [LARGE SCALE GENOMIC DNA]</scope>
    <source>
        <strain evidence="16">5.12</strain>
    </source>
</reference>
<dbReference type="AlphaFoldDB" id="A0A6M4MDZ8"/>
<dbReference type="FunFam" id="3.20.20.80:FF:000096">
    <property type="entry name" value="Xylan alpha-1,2-glucuronidase"/>
    <property type="match status" value="1"/>
</dbReference>
<dbReference type="OrthoDB" id="339499at2"/>
<dbReference type="PANTHER" id="PTHR39207">
    <property type="entry name" value="ALPHA-GLUCURONIDASE A"/>
    <property type="match status" value="1"/>
</dbReference>
<sequence>MKLVLILAGWLFALTVQASSIMQGEDGYRLWLKYDPIDNADVQQAYRQHAANWFVAGNSATTQVIKDELDFALKGLLGEASATDAESAGLIVAAGDNATVYRQKLKIETADLGDEGYLIQQVRWQNKPRLVVLANTDVGALYGTFHLLRLMQTQQNLENVALRSAPKTQLRVLNHWDNLDRHVERGYAGQSIWDWHKLPDYRYQRYFDYARANASVGINGTVLNNVNADPLILTSQYLDKVKALADIFRPYGIKVYLSVKFSSPQLIGGLKSSDPLDKKVQAWWKNKADEIYQAIPDFGGFLVKANSEGQPGPGDFGRTHAQGANMLAQALAPHGGVVMWRAFVYANEKNEERSKQAYSEFKPLDGKFDDNVLVQVKNGPIDFQPREPVNALFGATPQTPLMMEFQITMEYLGFSTHFVYLGPMYEEVLKTDTFAKGKGSTVASVIDGELYDYPITGMAGVANIGTDRNWTGHIMLQSNWYVFGRMAWNPSISSATVADEWVRMTLSNDNEVVTKVKDMMMASHEATVNYMTPLGLHHIMGAGHHYGPAPWVDSLGRADWNSVYYHQANSKGIGFDRSPSGVNAVEQYFSPLKEEYANPATTPEKYLLWFHHLPWEYNVASSGRTLWSEIVHRYYQGANTVKEMANTWDSLEGKIDPWQFHQVQMAMTIQQKEAIWWRNACVLYFQQFAELPIPEGLEKPEQSLEYYQSLSFPHAPGQG</sequence>
<dbReference type="Pfam" id="PF07477">
    <property type="entry name" value="Glyco_hydro_67C"/>
    <property type="match status" value="1"/>
</dbReference>
<dbReference type="InterPro" id="IPR017853">
    <property type="entry name" value="GH"/>
</dbReference>
<evidence type="ECO:0000256" key="10">
    <source>
        <dbReference type="RuleBase" id="RU361198"/>
    </source>
</evidence>
<keyword evidence="16" id="KW-1185">Reference proteome</keyword>
<evidence type="ECO:0000256" key="5">
    <source>
        <dbReference type="ARBA" id="ARBA00023295"/>
    </source>
</evidence>
<comment type="similarity">
    <text evidence="1 8 10">Belongs to the glycosyl hydrolase 67 family.</text>
</comment>
<feature type="active site" description="Proton acceptor" evidence="9">
    <location>
        <position position="382"/>
    </location>
</feature>
<evidence type="ECO:0000259" key="14">
    <source>
        <dbReference type="Pfam" id="PF07488"/>
    </source>
</evidence>
<evidence type="ECO:0000259" key="13">
    <source>
        <dbReference type="Pfam" id="PF07477"/>
    </source>
</evidence>
<evidence type="ECO:0000313" key="16">
    <source>
        <dbReference type="Proteomes" id="UP000219285"/>
    </source>
</evidence>
<dbReference type="KEGG" id="apel:CA267_011375"/>
<evidence type="ECO:0000256" key="6">
    <source>
        <dbReference type="ARBA" id="ARBA00023326"/>
    </source>
</evidence>
<dbReference type="InterPro" id="IPR037054">
    <property type="entry name" value="A-glucoronidase_C_sf"/>
</dbReference>
<name>A0A6M4MDZ8_9ALTE</name>
<dbReference type="PANTHER" id="PTHR39207:SF1">
    <property type="entry name" value="ALPHA-GLUCURONIDASE A"/>
    <property type="match status" value="1"/>
</dbReference>
<dbReference type="InterPro" id="IPR005154">
    <property type="entry name" value="Glyco_hydro_67_aGlcAse_N"/>
</dbReference>
<gene>
    <name evidence="15" type="ORF">CA267_011375</name>
</gene>
<dbReference type="SUPFAM" id="SSF51445">
    <property type="entry name" value="(Trans)glycosidases"/>
    <property type="match status" value="1"/>
</dbReference>
<dbReference type="EMBL" id="CP052766">
    <property type="protein sequence ID" value="QJR81332.1"/>
    <property type="molecule type" value="Genomic_DNA"/>
</dbReference>
<dbReference type="Pfam" id="PF03648">
    <property type="entry name" value="Glyco_hydro_67N"/>
    <property type="match status" value="1"/>
</dbReference>
<dbReference type="Pfam" id="PF07488">
    <property type="entry name" value="Glyco_hydro_67M"/>
    <property type="match status" value="1"/>
</dbReference>
<evidence type="ECO:0000256" key="9">
    <source>
        <dbReference type="PIRSR" id="PIRSR029900-1"/>
    </source>
</evidence>
<feature type="active site" description="Proton acceptor" evidence="9">
    <location>
        <position position="410"/>
    </location>
</feature>
<proteinExistence type="inferred from homology"/>
<evidence type="ECO:0000256" key="1">
    <source>
        <dbReference type="ARBA" id="ARBA00008833"/>
    </source>
</evidence>
<keyword evidence="5 8" id="KW-0326">Glycosidase</keyword>
<dbReference type="SUPFAM" id="SSF55545">
    <property type="entry name" value="beta-N-acetylhexosaminidase-like domain"/>
    <property type="match status" value="1"/>
</dbReference>
<feature type="chain" id="PRO_5028979575" description="Xylan alpha-1,2-glucuronidase" evidence="11">
    <location>
        <begin position="19"/>
        <end position="719"/>
    </location>
</feature>
<feature type="signal peptide" evidence="11">
    <location>
        <begin position="1"/>
        <end position="18"/>
    </location>
</feature>
<keyword evidence="6 10" id="KW-0624">Polysaccharide degradation</keyword>
<evidence type="ECO:0000256" key="2">
    <source>
        <dbReference type="ARBA" id="ARBA00022651"/>
    </source>
</evidence>
<keyword evidence="3 8" id="KW-0378">Hydrolase</keyword>
<dbReference type="EC" id="3.2.1.131" evidence="10"/>
<comment type="subunit">
    <text evidence="10">Homodimer.</text>
</comment>